<dbReference type="PANTHER" id="PTHR34295">
    <property type="entry name" value="BIOTIN TRANSPORTER BIOY"/>
    <property type="match status" value="1"/>
</dbReference>
<comment type="caution">
    <text evidence="4">The sequence shown here is derived from an EMBL/GenBank/DDBJ whole genome shotgun (WGS) entry which is preliminary data.</text>
</comment>
<protein>
    <recommendedName>
        <fullName evidence="2">Biotin transporter</fullName>
    </recommendedName>
</protein>
<dbReference type="GO" id="GO:0015225">
    <property type="term" value="F:biotin transmembrane transporter activity"/>
    <property type="evidence" value="ECO:0007669"/>
    <property type="project" value="UniProtKB-UniRule"/>
</dbReference>
<dbReference type="GO" id="GO:0005886">
    <property type="term" value="C:plasma membrane"/>
    <property type="evidence" value="ECO:0007669"/>
    <property type="project" value="UniProtKB-SubCell"/>
</dbReference>
<dbReference type="Pfam" id="PF02632">
    <property type="entry name" value="BioY"/>
    <property type="match status" value="1"/>
</dbReference>
<evidence type="ECO:0000256" key="3">
    <source>
        <dbReference type="SAM" id="Phobius"/>
    </source>
</evidence>
<keyword evidence="2" id="KW-0813">Transport</keyword>
<keyword evidence="3" id="KW-0812">Transmembrane</keyword>
<feature type="transmembrane region" description="Helical" evidence="3">
    <location>
        <begin position="62"/>
        <end position="84"/>
    </location>
</feature>
<organism evidence="4 5">
    <name type="scientific">Dorea longicatena</name>
    <dbReference type="NCBI Taxonomy" id="88431"/>
    <lineage>
        <taxon>Bacteria</taxon>
        <taxon>Bacillati</taxon>
        <taxon>Bacillota</taxon>
        <taxon>Clostridia</taxon>
        <taxon>Lachnospirales</taxon>
        <taxon>Lachnospiraceae</taxon>
        <taxon>Dorea</taxon>
    </lineage>
</organism>
<keyword evidence="2" id="KW-1003">Cell membrane</keyword>
<dbReference type="PANTHER" id="PTHR34295:SF1">
    <property type="entry name" value="BIOTIN TRANSPORTER BIOY"/>
    <property type="match status" value="1"/>
</dbReference>
<evidence type="ECO:0000256" key="1">
    <source>
        <dbReference type="ARBA" id="ARBA00010692"/>
    </source>
</evidence>
<dbReference type="RefSeq" id="WP_161170228.1">
    <property type="nucleotide sequence ID" value="NZ_JADNJR010000015.1"/>
</dbReference>
<dbReference type="PIRSF" id="PIRSF016661">
    <property type="entry name" value="BioY"/>
    <property type="match status" value="1"/>
</dbReference>
<reference evidence="4 5" key="1">
    <citation type="journal article" date="2019" name="Nat. Med.">
        <title>A library of human gut bacterial isolates paired with longitudinal multiomics data enables mechanistic microbiome research.</title>
        <authorList>
            <person name="Poyet M."/>
            <person name="Groussin M."/>
            <person name="Gibbons S.M."/>
            <person name="Avila-Pacheco J."/>
            <person name="Jiang X."/>
            <person name="Kearney S.M."/>
            <person name="Perrotta A.R."/>
            <person name="Berdy B."/>
            <person name="Zhao S."/>
            <person name="Lieberman T.D."/>
            <person name="Swanson P.K."/>
            <person name="Smith M."/>
            <person name="Roesemann S."/>
            <person name="Alexander J.E."/>
            <person name="Rich S.A."/>
            <person name="Livny J."/>
            <person name="Vlamakis H."/>
            <person name="Clish C."/>
            <person name="Bullock K."/>
            <person name="Deik A."/>
            <person name="Scott J."/>
            <person name="Pierce K.A."/>
            <person name="Xavier R.J."/>
            <person name="Alm E.J."/>
        </authorList>
    </citation>
    <scope>NUCLEOTIDE SEQUENCE [LARGE SCALE GENOMIC DNA]</scope>
    <source>
        <strain evidence="4 5">BIOML-A1</strain>
    </source>
</reference>
<evidence type="ECO:0000256" key="2">
    <source>
        <dbReference type="PIRNR" id="PIRNR016661"/>
    </source>
</evidence>
<dbReference type="InterPro" id="IPR003784">
    <property type="entry name" value="BioY"/>
</dbReference>
<evidence type="ECO:0000313" key="4">
    <source>
        <dbReference type="EMBL" id="MZK10320.1"/>
    </source>
</evidence>
<feature type="transmembrane region" description="Helical" evidence="3">
    <location>
        <begin position="90"/>
        <end position="107"/>
    </location>
</feature>
<feature type="transmembrane region" description="Helical" evidence="3">
    <location>
        <begin position="119"/>
        <end position="144"/>
    </location>
</feature>
<name>A0A6N9JWB9_9FIRM</name>
<feature type="transmembrane region" description="Helical" evidence="3">
    <location>
        <begin position="150"/>
        <end position="177"/>
    </location>
</feature>
<dbReference type="EMBL" id="WWSH01000005">
    <property type="protein sequence ID" value="MZK10320.1"/>
    <property type="molecule type" value="Genomic_DNA"/>
</dbReference>
<comment type="subcellular location">
    <subcellularLocation>
        <location evidence="2">Cell membrane</location>
        <topology evidence="2">Multi-pass membrane protein</topology>
    </subcellularLocation>
</comment>
<sequence length="188" mass="20192">MNTKTKKLSTVSMVLCGMFAALVAIGAFIQIPVPYMDYFTLQFFFVLLAGLILGADKGAISVGCYVLLGLVGVPIFAAGGGIGYIFRPSFGYLVGFIVSAYVTGKVCEKLKASYKNYLLACLAGFVVTYAIGIVYKFIILNFYAHTPATLGVIFLSCFPLDMPGDFVLCLLAAGVGLRMRKSGFYLSE</sequence>
<accession>A0A6N9JWB9</accession>
<keyword evidence="3" id="KW-1133">Transmembrane helix</keyword>
<feature type="transmembrane region" description="Helical" evidence="3">
    <location>
        <begin position="12"/>
        <end position="32"/>
    </location>
</feature>
<proteinExistence type="inferred from homology"/>
<keyword evidence="2 3" id="KW-0472">Membrane</keyword>
<evidence type="ECO:0000313" key="5">
    <source>
        <dbReference type="Proteomes" id="UP000449249"/>
    </source>
</evidence>
<dbReference type="AlphaFoldDB" id="A0A6N9JWB9"/>
<gene>
    <name evidence="4" type="ORF">GT576_08175</name>
</gene>
<dbReference type="Proteomes" id="UP000449249">
    <property type="component" value="Unassembled WGS sequence"/>
</dbReference>
<dbReference type="Gene3D" id="1.10.1760.20">
    <property type="match status" value="1"/>
</dbReference>
<feature type="transmembrane region" description="Helical" evidence="3">
    <location>
        <begin position="38"/>
        <end position="55"/>
    </location>
</feature>
<comment type="similarity">
    <text evidence="1 2">Belongs to the BioY family.</text>
</comment>